<gene>
    <name evidence="4" type="ORF">ACFFI0_17165</name>
</gene>
<keyword evidence="1" id="KW-0732">Signal</keyword>
<evidence type="ECO:0000259" key="3">
    <source>
        <dbReference type="Pfam" id="PF05426"/>
    </source>
</evidence>
<evidence type="ECO:0000256" key="2">
    <source>
        <dbReference type="ARBA" id="ARBA00023239"/>
    </source>
</evidence>
<dbReference type="Pfam" id="PF16351">
    <property type="entry name" value="DUF4979"/>
    <property type="match status" value="1"/>
</dbReference>
<evidence type="ECO:0000313" key="4">
    <source>
        <dbReference type="EMBL" id="MFC0320057.1"/>
    </source>
</evidence>
<dbReference type="Gene3D" id="1.50.10.100">
    <property type="entry name" value="Chondroitin AC/alginate lyase"/>
    <property type="match status" value="1"/>
</dbReference>
<dbReference type="Pfam" id="PF05426">
    <property type="entry name" value="Alginate_lyase"/>
    <property type="match status" value="1"/>
</dbReference>
<accession>A0ABV6HMF2</accession>
<keyword evidence="5" id="KW-1185">Reference proteome</keyword>
<dbReference type="PROSITE" id="PS51257">
    <property type="entry name" value="PROKAR_LIPOPROTEIN"/>
    <property type="match status" value="1"/>
</dbReference>
<keyword evidence="2" id="KW-0456">Lyase</keyword>
<dbReference type="InterPro" id="IPR008397">
    <property type="entry name" value="Alginate_lyase_dom"/>
</dbReference>
<proteinExistence type="predicted"/>
<dbReference type="RefSeq" id="WP_130855347.1">
    <property type="nucleotide sequence ID" value="NZ_JBHLWO010000002.1"/>
</dbReference>
<sequence>MMKNMYFKSVLVVLASIFLLLSCKKVLHPVNPGAEEHLDGYFFDDFGKLDSLTWRTPTNGATVALLNGAMQVTMSGTTKFRGDIQRVGGAVLNISNYPIIAVKMAKPPKSNFFFDTNLGAFDNRNNNHTVIKMASGNVYYWDLSKGKLGSNALPLDSNINLSLFQFKVADVELTAAQLANRQLDYPVYWVGTFKSVEDLRQKVGAPNPAPFQFTAPFKHPGMLHTMADLNHIRSLVADQKPNAYACYQLLAANGRSSASFNMAGPFTKLTRDASQTVDGIGGGAVKSRVENDFLAAYYNALMWNITGNVANAQKSIEIIDAYASTTTGIIGGDAELNGLYGFILANAAEIMRSTYPQWPTASIQRCGTMLKQIFYPTLQNFRPYAHGNWDIICMKALMAIAIFTEDREMINRVVTYFYHGEGNGSIDNYVVSTAGQLQESNRDQPHTMLALGSLAELAEMAYHQGIDLYKASNNALMRGYEYTANYNLGNEVPYVLWYDYGERNYQDYTPEAISPKNRGNFRSVFEIAFNHYVHRKGLAMPFTSQVLQDLRPEGAPFGADHPGYGTLLFNRWE</sequence>
<name>A0ABV6HMF2_9SPHI</name>
<dbReference type="InterPro" id="IPR008929">
    <property type="entry name" value="Chondroitin_lyas"/>
</dbReference>
<comment type="caution">
    <text evidence="4">The sequence shown here is derived from an EMBL/GenBank/DDBJ whole genome shotgun (WGS) entry which is preliminary data.</text>
</comment>
<dbReference type="SUPFAM" id="SSF48230">
    <property type="entry name" value="Chondroitin AC/alginate lyase"/>
    <property type="match status" value="1"/>
</dbReference>
<dbReference type="EMBL" id="JBHLWO010000002">
    <property type="protein sequence ID" value="MFC0320057.1"/>
    <property type="molecule type" value="Genomic_DNA"/>
</dbReference>
<protein>
    <submittedName>
        <fullName evidence="4">DUF4979 domain-containing protein</fullName>
    </submittedName>
</protein>
<feature type="domain" description="Alginate lyase" evidence="3">
    <location>
        <begin position="287"/>
        <end position="488"/>
    </location>
</feature>
<organism evidence="4 5">
    <name type="scientific">Olivibacter oleidegradans</name>
    <dbReference type="NCBI Taxonomy" id="760123"/>
    <lineage>
        <taxon>Bacteria</taxon>
        <taxon>Pseudomonadati</taxon>
        <taxon>Bacteroidota</taxon>
        <taxon>Sphingobacteriia</taxon>
        <taxon>Sphingobacteriales</taxon>
        <taxon>Sphingobacteriaceae</taxon>
        <taxon>Olivibacter</taxon>
    </lineage>
</organism>
<dbReference type="InterPro" id="IPR032502">
    <property type="entry name" value="DUF4979"/>
</dbReference>
<dbReference type="Proteomes" id="UP001589774">
    <property type="component" value="Unassembled WGS sequence"/>
</dbReference>
<reference evidence="4 5" key="1">
    <citation type="submission" date="2024-09" db="EMBL/GenBank/DDBJ databases">
        <authorList>
            <person name="Sun Q."/>
            <person name="Mori K."/>
        </authorList>
    </citation>
    <scope>NUCLEOTIDE SEQUENCE [LARGE SCALE GENOMIC DNA]</scope>
    <source>
        <strain evidence="4 5">CCM 7765</strain>
    </source>
</reference>
<evidence type="ECO:0000313" key="5">
    <source>
        <dbReference type="Proteomes" id="UP001589774"/>
    </source>
</evidence>
<evidence type="ECO:0000256" key="1">
    <source>
        <dbReference type="ARBA" id="ARBA00022729"/>
    </source>
</evidence>